<dbReference type="InterPro" id="IPR013113">
    <property type="entry name" value="SIP_FAD-bd"/>
</dbReference>
<organism evidence="3 4">
    <name type="scientific">Chitinophaga oryzae</name>
    <dbReference type="NCBI Taxonomy" id="2725414"/>
    <lineage>
        <taxon>Bacteria</taxon>
        <taxon>Pseudomonadati</taxon>
        <taxon>Bacteroidota</taxon>
        <taxon>Chitinophagia</taxon>
        <taxon>Chitinophagales</taxon>
        <taxon>Chitinophagaceae</taxon>
        <taxon>Chitinophaga</taxon>
    </lineage>
</organism>
<dbReference type="Gene3D" id="3.40.50.80">
    <property type="entry name" value="Nucleotide-binding domain of ferredoxin-NADP reductase (FNR) module"/>
    <property type="match status" value="1"/>
</dbReference>
<keyword evidence="4" id="KW-1185">Reference proteome</keyword>
<dbReference type="PANTHER" id="PTHR30157">
    <property type="entry name" value="FERRIC REDUCTASE, NADPH-DEPENDENT"/>
    <property type="match status" value="1"/>
</dbReference>
<dbReference type="PANTHER" id="PTHR30157:SF0">
    <property type="entry name" value="NADPH-DEPENDENT FERRIC-CHELATE REDUCTASE"/>
    <property type="match status" value="1"/>
</dbReference>
<name>A0ABX6LGV3_9BACT</name>
<accession>A0ABX6LGV3</accession>
<proteinExistence type="inferred from homology"/>
<dbReference type="InterPro" id="IPR017927">
    <property type="entry name" value="FAD-bd_FR_type"/>
</dbReference>
<evidence type="ECO:0000259" key="2">
    <source>
        <dbReference type="PROSITE" id="PS51384"/>
    </source>
</evidence>
<dbReference type="EMBL" id="CP051204">
    <property type="protein sequence ID" value="QJB39331.1"/>
    <property type="molecule type" value="Genomic_DNA"/>
</dbReference>
<evidence type="ECO:0000313" key="4">
    <source>
        <dbReference type="Proteomes" id="UP000503144"/>
    </source>
</evidence>
<dbReference type="Gene3D" id="2.40.30.10">
    <property type="entry name" value="Translation factors"/>
    <property type="match status" value="1"/>
</dbReference>
<comment type="similarity">
    <text evidence="1">Belongs to the SIP oxidoreductase family.</text>
</comment>
<evidence type="ECO:0000256" key="1">
    <source>
        <dbReference type="ARBA" id="ARBA00035644"/>
    </source>
</evidence>
<gene>
    <name evidence="3" type="ORF">HF324_16275</name>
</gene>
<dbReference type="Pfam" id="PF08021">
    <property type="entry name" value="FAD_binding_9"/>
    <property type="match status" value="1"/>
</dbReference>
<sequence>MDITYNGEKKSPVYMPASVVAVVDITPHFRRITLQHELIKEVGFLRPGAHFKLMFPSGNNGAVQLPDVSSGRPVWANEADKPLVRTYTVRRIDRKKGTLDVEFVLHGDNGPAAAWAAKAAIGDTVGVGIKPGKQDASFADWYLLVGDETALPAIAAMLEAFPESVGGVALLETGQASEIFQIATKSTVEVKWLIRGDVPPQSSELLLNAIKAISLPDLAPGKRRLWVAGEDSVVKEIRHYFKSMDGIAREELNTTVYWKSGMSEDLYQNIRHGEAGAR</sequence>
<dbReference type="InterPro" id="IPR039261">
    <property type="entry name" value="FNR_nucleotide-bd"/>
</dbReference>
<dbReference type="Proteomes" id="UP000503144">
    <property type="component" value="Chromosome"/>
</dbReference>
<dbReference type="SUPFAM" id="SSF63380">
    <property type="entry name" value="Riboflavin synthase domain-like"/>
    <property type="match status" value="1"/>
</dbReference>
<protein>
    <submittedName>
        <fullName evidence="3">Siderophore-interacting protein</fullName>
    </submittedName>
</protein>
<dbReference type="CDD" id="cd06193">
    <property type="entry name" value="siderophore_interacting"/>
    <property type="match status" value="1"/>
</dbReference>
<evidence type="ECO:0000313" key="3">
    <source>
        <dbReference type="EMBL" id="QJB39331.1"/>
    </source>
</evidence>
<dbReference type="InterPro" id="IPR017938">
    <property type="entry name" value="Riboflavin_synthase-like_b-brl"/>
</dbReference>
<dbReference type="RefSeq" id="WP_168861096.1">
    <property type="nucleotide sequence ID" value="NZ_CP051204.2"/>
</dbReference>
<dbReference type="Pfam" id="PF04954">
    <property type="entry name" value="SIP"/>
    <property type="match status" value="1"/>
</dbReference>
<reference evidence="3 4" key="2">
    <citation type="submission" date="2020-09" db="EMBL/GenBank/DDBJ databases">
        <authorList>
            <person name="Kittiwongwattana C."/>
        </authorList>
    </citation>
    <scope>NUCLEOTIDE SEQUENCE [LARGE SCALE GENOMIC DNA]</scope>
    <source>
        <strain evidence="3 4">1303</strain>
    </source>
</reference>
<reference evidence="4" key="1">
    <citation type="submission" date="2020-04" db="EMBL/GenBank/DDBJ databases">
        <authorList>
            <person name="Kittiwongwattana C."/>
        </authorList>
    </citation>
    <scope>NUCLEOTIDE SEQUENCE [LARGE SCALE GENOMIC DNA]</scope>
    <source>
        <strain evidence="4">1303</strain>
    </source>
</reference>
<dbReference type="InterPro" id="IPR039374">
    <property type="entry name" value="SIP_fam"/>
</dbReference>
<dbReference type="PROSITE" id="PS51384">
    <property type="entry name" value="FAD_FR"/>
    <property type="match status" value="1"/>
</dbReference>
<feature type="domain" description="FAD-binding FR-type" evidence="2">
    <location>
        <begin position="12"/>
        <end position="140"/>
    </location>
</feature>
<dbReference type="InterPro" id="IPR007037">
    <property type="entry name" value="SIP_rossman_dom"/>
</dbReference>